<evidence type="ECO:0008006" key="3">
    <source>
        <dbReference type="Google" id="ProtNLM"/>
    </source>
</evidence>
<protein>
    <recommendedName>
        <fullName evidence="3">N-acetyltransferase domain-containing protein</fullName>
    </recommendedName>
</protein>
<comment type="caution">
    <text evidence="1">The sequence shown here is derived from an EMBL/GenBank/DDBJ whole genome shotgun (WGS) entry which is preliminary data.</text>
</comment>
<reference evidence="1" key="1">
    <citation type="submission" date="2023-05" db="EMBL/GenBank/DDBJ databases">
        <title>Cataloging the Phylogenetic Diversity of Human Bladder Bacteria.</title>
        <authorList>
            <person name="Du J."/>
        </authorList>
    </citation>
    <scope>NUCLEOTIDE SEQUENCE</scope>
    <source>
        <strain evidence="1">UMB1231</strain>
    </source>
</reference>
<proteinExistence type="predicted"/>
<evidence type="ECO:0000313" key="1">
    <source>
        <dbReference type="EMBL" id="MDK7187054.1"/>
    </source>
</evidence>
<dbReference type="Proteomes" id="UP001229251">
    <property type="component" value="Unassembled WGS sequence"/>
</dbReference>
<dbReference type="EMBL" id="JASOOE010000005">
    <property type="protein sequence ID" value="MDK7187054.1"/>
    <property type="molecule type" value="Genomic_DNA"/>
</dbReference>
<sequence length="295" mass="34529">MIIPINKSNDTFIDFAWRLSQRAETASYPRLASYEAVEVVFEKLSLKDTAEMIVLEEEGYLQGLCAYFWIEADRYLQTTLFLVSEGADYRLVADSMVNFLKDRFATYTLYLGFPLDNQLAHSYFVKRLDLQSLDYNTVMQWKHSGAYPYADQQGIERVTEINFEEYAPFHDRFALEEGIYWTSERLAKALDRFVIFCLRREGRILASLFGIYKSSNPEIFGIYIDPSESVLAIEDRLLRTFLAFVSHQSPKMECLYYFLEGDRDENAARIARLESLGFRWKEDYFLAVLDPERPC</sequence>
<name>A0AAJ1V5J1_9LACT</name>
<gene>
    <name evidence="1" type="ORF">QP433_03580</name>
</gene>
<dbReference type="AlphaFoldDB" id="A0AAJ1V5J1"/>
<evidence type="ECO:0000313" key="2">
    <source>
        <dbReference type="Proteomes" id="UP001229251"/>
    </source>
</evidence>
<accession>A0AAJ1V5J1</accession>
<dbReference type="RefSeq" id="WP_285065561.1">
    <property type="nucleotide sequence ID" value="NZ_JASOOE010000005.1"/>
</dbReference>
<organism evidence="1 2">
    <name type="scientific">Facklamia hominis</name>
    <dbReference type="NCBI Taxonomy" id="178214"/>
    <lineage>
        <taxon>Bacteria</taxon>
        <taxon>Bacillati</taxon>
        <taxon>Bacillota</taxon>
        <taxon>Bacilli</taxon>
        <taxon>Lactobacillales</taxon>
        <taxon>Aerococcaceae</taxon>
        <taxon>Facklamia</taxon>
    </lineage>
</organism>